<protein>
    <submittedName>
        <fullName evidence="2">Uncharacterized protein</fullName>
    </submittedName>
</protein>
<reference evidence="3" key="1">
    <citation type="journal article" date="2019" name="Int. J. Syst. Evol. Microbiol.">
        <title>The Global Catalogue of Microorganisms (GCM) 10K type strain sequencing project: providing services to taxonomists for standard genome sequencing and annotation.</title>
        <authorList>
            <consortium name="The Broad Institute Genomics Platform"/>
            <consortium name="The Broad Institute Genome Sequencing Center for Infectious Disease"/>
            <person name="Wu L."/>
            <person name="Ma J."/>
        </authorList>
    </citation>
    <scope>NUCLEOTIDE SEQUENCE [LARGE SCALE GENOMIC DNA]</scope>
    <source>
        <strain evidence="3">CGMCC 4.7400</strain>
    </source>
</reference>
<feature type="region of interest" description="Disordered" evidence="1">
    <location>
        <begin position="80"/>
        <end position="111"/>
    </location>
</feature>
<sequence>MTDGEMTDRVAAAVDELAHRLVHDLAHPSGDGALDARWQALARLRVLVQVERAVHDLEQGAARAAAVAGAGYPEIGRAASMTRQGARRRWPGLTRAMPGLPPRPSPRSSRP</sequence>
<dbReference type="EMBL" id="JBHTEB010000001">
    <property type="protein sequence ID" value="MFD0312934.1"/>
    <property type="molecule type" value="Genomic_DNA"/>
</dbReference>
<proteinExistence type="predicted"/>
<gene>
    <name evidence="2" type="ORF">ACFQZ6_01540</name>
</gene>
<comment type="caution">
    <text evidence="2">The sequence shown here is derived from an EMBL/GenBank/DDBJ whole genome shotgun (WGS) entry which is preliminary data.</text>
</comment>
<name>A0ABW2W2I9_9ACTN</name>
<keyword evidence="3" id="KW-1185">Reference proteome</keyword>
<dbReference type="Proteomes" id="UP001597023">
    <property type="component" value="Unassembled WGS sequence"/>
</dbReference>
<organism evidence="2 3">
    <name type="scientific">Streptomyces flavalbus</name>
    <dbReference type="NCBI Taxonomy" id="2665155"/>
    <lineage>
        <taxon>Bacteria</taxon>
        <taxon>Bacillati</taxon>
        <taxon>Actinomycetota</taxon>
        <taxon>Actinomycetes</taxon>
        <taxon>Kitasatosporales</taxon>
        <taxon>Streptomycetaceae</taxon>
        <taxon>Streptomyces</taxon>
    </lineage>
</organism>
<evidence type="ECO:0000256" key="1">
    <source>
        <dbReference type="SAM" id="MobiDB-lite"/>
    </source>
</evidence>
<evidence type="ECO:0000313" key="3">
    <source>
        <dbReference type="Proteomes" id="UP001597023"/>
    </source>
</evidence>
<accession>A0ABW2W2I9</accession>
<evidence type="ECO:0000313" key="2">
    <source>
        <dbReference type="EMBL" id="MFD0312934.1"/>
    </source>
</evidence>
<dbReference type="RefSeq" id="WP_381604512.1">
    <property type="nucleotide sequence ID" value="NZ_JBHTEB010000001.1"/>
</dbReference>